<accession>A0ABV1E2V5</accession>
<dbReference type="RefSeq" id="WP_349220871.1">
    <property type="nucleotide sequence ID" value="NZ_JBBMFD010000033.1"/>
</dbReference>
<evidence type="ECO:0000259" key="2">
    <source>
        <dbReference type="Pfam" id="PF22768"/>
    </source>
</evidence>
<proteinExistence type="predicted"/>
<gene>
    <name evidence="3" type="ORF">WMO26_12520</name>
</gene>
<sequence>MQKLIYVPPGASIDRMDECAVFSLSPPLILGTVSGVGGADTTLVQDTIPGLDGVHVYTMRTESREVSATIHVKGGTRQGMYEKRFALIRKLSPKKDPGMLYYQNDYISVRIAAYPANAAEFATRIKNFNTAQLTFRCPSPYWEAVEEMPPSYMAYVEGGFSFPLEFAPENDHKIQFASRSNHCTVVNGGTVPTPVRLTILGPAKNPSVINQTTGEAISIKKILDEGETLTIYTKPGEKRVLLTDKNKVTTSAFAYIDLQSSFFQLQPGVNELTYACENDSVLTRVIIQYRERYAGV</sequence>
<dbReference type="EMBL" id="JBBMFD010000033">
    <property type="protein sequence ID" value="MEQ2441653.1"/>
    <property type="molecule type" value="Genomic_DNA"/>
</dbReference>
<dbReference type="InterPro" id="IPR008841">
    <property type="entry name" value="Siphovirus-type_tail_N"/>
</dbReference>
<dbReference type="InterPro" id="IPR054738">
    <property type="entry name" value="Siphovirus-type_tail_C"/>
</dbReference>
<keyword evidence="4" id="KW-1185">Reference proteome</keyword>
<feature type="domain" description="Siphovirus-type tail component RIFT-related" evidence="1">
    <location>
        <begin position="35"/>
        <end position="137"/>
    </location>
</feature>
<dbReference type="Gene3D" id="2.60.120.860">
    <property type="match status" value="1"/>
</dbReference>
<feature type="domain" description="Siphovirus-type tail component C-terminal" evidence="2">
    <location>
        <begin position="188"/>
        <end position="293"/>
    </location>
</feature>
<dbReference type="Proteomes" id="UP001489509">
    <property type="component" value="Unassembled WGS sequence"/>
</dbReference>
<name>A0ABV1E2V5_9FIRM</name>
<dbReference type="Pfam" id="PF05709">
    <property type="entry name" value="Sipho_tail"/>
    <property type="match status" value="1"/>
</dbReference>
<evidence type="ECO:0000259" key="1">
    <source>
        <dbReference type="Pfam" id="PF05709"/>
    </source>
</evidence>
<dbReference type="Gene3D" id="2.40.30.200">
    <property type="match status" value="1"/>
</dbReference>
<reference evidence="3 4" key="1">
    <citation type="submission" date="2024-03" db="EMBL/GenBank/DDBJ databases">
        <title>Human intestinal bacterial collection.</title>
        <authorList>
            <person name="Pauvert C."/>
            <person name="Hitch T.C.A."/>
            <person name="Clavel T."/>
        </authorList>
    </citation>
    <scope>NUCLEOTIDE SEQUENCE [LARGE SCALE GENOMIC DNA]</scope>
    <source>
        <strain evidence="3 4">CLA-JM-H44</strain>
    </source>
</reference>
<protein>
    <submittedName>
        <fullName evidence="3">Phage tail family protein</fullName>
    </submittedName>
</protein>
<organism evidence="3 4">
    <name type="scientific">Solibaculum intestinale</name>
    <dbReference type="NCBI Taxonomy" id="3133165"/>
    <lineage>
        <taxon>Bacteria</taxon>
        <taxon>Bacillati</taxon>
        <taxon>Bacillota</taxon>
        <taxon>Clostridia</taxon>
        <taxon>Eubacteriales</taxon>
        <taxon>Oscillospiraceae</taxon>
        <taxon>Solibaculum</taxon>
    </lineage>
</organism>
<dbReference type="Pfam" id="PF22768">
    <property type="entry name" value="SPP1_Dit"/>
    <property type="match status" value="1"/>
</dbReference>
<comment type="caution">
    <text evidence="3">The sequence shown here is derived from an EMBL/GenBank/DDBJ whole genome shotgun (WGS) entry which is preliminary data.</text>
</comment>
<evidence type="ECO:0000313" key="4">
    <source>
        <dbReference type="Proteomes" id="UP001489509"/>
    </source>
</evidence>
<evidence type="ECO:0000313" key="3">
    <source>
        <dbReference type="EMBL" id="MEQ2441653.1"/>
    </source>
</evidence>